<dbReference type="Pfam" id="PF25773">
    <property type="entry name" value="TPR_ANAPC2"/>
    <property type="match status" value="1"/>
</dbReference>
<dbReference type="InterPro" id="IPR036388">
    <property type="entry name" value="WH-like_DNA-bd_sf"/>
</dbReference>
<evidence type="ECO:0000256" key="3">
    <source>
        <dbReference type="ARBA" id="ARBA00022776"/>
    </source>
</evidence>
<dbReference type="GO" id="GO:0005680">
    <property type="term" value="C:anaphase-promoting complex"/>
    <property type="evidence" value="ECO:0007669"/>
    <property type="project" value="TreeGrafter"/>
</dbReference>
<dbReference type="SUPFAM" id="SSF75632">
    <property type="entry name" value="Cullin homology domain"/>
    <property type="match status" value="1"/>
</dbReference>
<reference evidence="8" key="1">
    <citation type="journal article" date="2016" name="Mol. Ecol. Resour.">
        <title>Evaluation of the impact of RNA preservation methods of spiders for de novo transcriptome assembly.</title>
        <authorList>
            <person name="Kono N."/>
            <person name="Nakamura H."/>
            <person name="Ito Y."/>
            <person name="Tomita M."/>
            <person name="Arakawa K."/>
        </authorList>
    </citation>
    <scope>NUCLEOTIDE SEQUENCE</scope>
    <source>
        <tissue evidence="8">Whole body</tissue>
    </source>
</reference>
<organism evidence="8">
    <name type="scientific">Parasteatoda tepidariorum</name>
    <name type="common">Common house spider</name>
    <name type="synonym">Achaearanea tepidariorum</name>
    <dbReference type="NCBI Taxonomy" id="114398"/>
    <lineage>
        <taxon>Eukaryota</taxon>
        <taxon>Metazoa</taxon>
        <taxon>Ecdysozoa</taxon>
        <taxon>Arthropoda</taxon>
        <taxon>Chelicerata</taxon>
        <taxon>Arachnida</taxon>
        <taxon>Araneae</taxon>
        <taxon>Araneomorphae</taxon>
        <taxon>Entelegynae</taxon>
        <taxon>Araneoidea</taxon>
        <taxon>Theridiidae</taxon>
        <taxon>Parasteatoda</taxon>
    </lineage>
</organism>
<comment type="similarity">
    <text evidence="6">Belongs to the cullin family.</text>
</comment>
<dbReference type="Pfam" id="PF26557">
    <property type="entry name" value="Cullin_AB"/>
    <property type="match status" value="1"/>
</dbReference>
<evidence type="ECO:0000313" key="8">
    <source>
        <dbReference type="EMBL" id="LAA07384.1"/>
    </source>
</evidence>
<dbReference type="GO" id="GO:0070979">
    <property type="term" value="P:protein K11-linked ubiquitination"/>
    <property type="evidence" value="ECO:0007669"/>
    <property type="project" value="TreeGrafter"/>
</dbReference>
<dbReference type="InterPro" id="IPR014786">
    <property type="entry name" value="ANAPC2_C"/>
</dbReference>
<dbReference type="InterPro" id="IPR016158">
    <property type="entry name" value="Cullin_homology"/>
</dbReference>
<dbReference type="GO" id="GO:0031625">
    <property type="term" value="F:ubiquitin protein ligase binding"/>
    <property type="evidence" value="ECO:0007669"/>
    <property type="project" value="InterPro"/>
</dbReference>
<evidence type="ECO:0000259" key="7">
    <source>
        <dbReference type="PROSITE" id="PS50069"/>
    </source>
</evidence>
<dbReference type="SMART" id="SM00182">
    <property type="entry name" value="CULLIN"/>
    <property type="match status" value="1"/>
</dbReference>
<sequence length="776" mass="89898">METPNFAHVWNIVTRMLKKRTTFDDELARPNQAQYIEALATLHQCGMTAMVRDWFLATFKEDMQSNVVPEFWKTFETCPRGKFWKFPDALAYLNEQIESYYFCLEEIEALQQGLEQLSQTNPDIMDKIKYVRGTVKSDLLIIARSLAFAHWPVDFRAVLVDYYNQSFKAYQSKFKHIKEETQSLQCTACISEGGECNCEKFLAEFYITNHRLHELNFFQLVVGDVPINVAQDVVELYIRDFCKGNFEIPLLSAVKIWLETTVISWLSSFHWDSAPNIEELVREHKNRLFHILYEAFADVRVDQLFDIIIEFPESHAALEDLKECLEITNLRPRLISTLKSSLENRLLHPGVNTSDILTAYISAIKALRVLDQTGVVLQVVSEPVCKYLRSREDTVRCIISSLREDSCGELACELLKGVPLKLEDNFPMDEEMDDWQKWCPDPVDADPAKSTESQRSSDIIGILVNIYGSKELFVNEYRSLLADRILTTFSYDTEKEIRYLELLKLRFGESQLHFCEVMLKDIADSKRLNSHLNSGEVKDYEPGDFPINTMILSAQFWPSFKEEKLKLPDYIWQNLKKYTTAFEALKGNRTLMWKPHLGLVDLEIELKGRILNVSVSPVHATILCHFSDKPKWTINELSSEMQMQASVLRRKITLWQSHGVLQEAEPDVFVLTEDQKSNKCDSVVMIEDEEESVTASSQDMKEEELQTFWSFIVGMLTNMESLPLERIHSMLRMFTVQGSSTNECSIQDMKQFLEKKVKERQLVYSAGMFKLPKFDS</sequence>
<dbReference type="InterPro" id="IPR044554">
    <property type="entry name" value="ANAPC2"/>
</dbReference>
<evidence type="ECO:0000256" key="6">
    <source>
        <dbReference type="PROSITE-ProRule" id="PRU00330"/>
    </source>
</evidence>
<keyword evidence="2" id="KW-0132">Cell division</keyword>
<keyword evidence="3" id="KW-0498">Mitosis</keyword>
<dbReference type="EMBL" id="IAAA01029193">
    <property type="protein sequence ID" value="LAA07388.1"/>
    <property type="molecule type" value="mRNA"/>
</dbReference>
<dbReference type="Gene3D" id="1.20.1310.10">
    <property type="entry name" value="Cullin Repeats"/>
    <property type="match status" value="1"/>
</dbReference>
<dbReference type="GO" id="GO:0007091">
    <property type="term" value="P:metaphase/anaphase transition of mitotic cell cycle"/>
    <property type="evidence" value="ECO:0007669"/>
    <property type="project" value="TreeGrafter"/>
</dbReference>
<dbReference type="PANTHER" id="PTHR45957:SF1">
    <property type="entry name" value="ANAPHASE-PROMOTING COMPLEX SUBUNIT 2"/>
    <property type="match status" value="1"/>
</dbReference>
<evidence type="ECO:0000256" key="2">
    <source>
        <dbReference type="ARBA" id="ARBA00022618"/>
    </source>
</evidence>
<dbReference type="SMART" id="SM01013">
    <property type="entry name" value="APC2"/>
    <property type="match status" value="1"/>
</dbReference>
<name>A0A2L2YGV9_PARTP</name>
<feature type="domain" description="Cullin family profile" evidence="7">
    <location>
        <begin position="428"/>
        <end position="652"/>
    </location>
</feature>
<evidence type="ECO:0000256" key="1">
    <source>
        <dbReference type="ARBA" id="ARBA00016068"/>
    </source>
</evidence>
<accession>A0A2L2YGV9</accession>
<protein>
    <recommendedName>
        <fullName evidence="1">Anaphase-promoting complex subunit 2</fullName>
    </recommendedName>
</protein>
<keyword evidence="4" id="KW-0833">Ubl conjugation pathway</keyword>
<evidence type="ECO:0000256" key="5">
    <source>
        <dbReference type="ARBA" id="ARBA00023306"/>
    </source>
</evidence>
<dbReference type="Pfam" id="PF08672">
    <property type="entry name" value="ANAPC2"/>
    <property type="match status" value="1"/>
</dbReference>
<dbReference type="AlphaFoldDB" id="A0A2L2YGV9"/>
<dbReference type="OrthoDB" id="5581181at2759"/>
<dbReference type="InterPro" id="IPR036317">
    <property type="entry name" value="Cullin_homology_sf"/>
</dbReference>
<dbReference type="GO" id="GO:0051301">
    <property type="term" value="P:cell division"/>
    <property type="evidence" value="ECO:0007669"/>
    <property type="project" value="UniProtKB-KW"/>
</dbReference>
<dbReference type="PROSITE" id="PS50069">
    <property type="entry name" value="CULLIN_2"/>
    <property type="match status" value="1"/>
</dbReference>
<proteinExistence type="evidence at transcript level"/>
<dbReference type="InterPro" id="IPR036390">
    <property type="entry name" value="WH_DNA-bd_sf"/>
</dbReference>
<dbReference type="SUPFAM" id="SSF46785">
    <property type="entry name" value="Winged helix' DNA-binding domain"/>
    <property type="match status" value="1"/>
</dbReference>
<dbReference type="InterPro" id="IPR057975">
    <property type="entry name" value="TPR_ANAPC2"/>
</dbReference>
<keyword evidence="5" id="KW-0131">Cell cycle</keyword>
<dbReference type="InterPro" id="IPR059120">
    <property type="entry name" value="Cullin-like_AB"/>
</dbReference>
<dbReference type="EMBL" id="IAAA01029192">
    <property type="protein sequence ID" value="LAA07384.1"/>
    <property type="molecule type" value="mRNA"/>
</dbReference>
<dbReference type="Gene3D" id="1.10.10.10">
    <property type="entry name" value="Winged helix-like DNA-binding domain superfamily/Winged helix DNA-binding domain"/>
    <property type="match status" value="1"/>
</dbReference>
<dbReference type="GO" id="GO:0006511">
    <property type="term" value="P:ubiquitin-dependent protein catabolic process"/>
    <property type="evidence" value="ECO:0007669"/>
    <property type="project" value="InterPro"/>
</dbReference>
<dbReference type="PANTHER" id="PTHR45957">
    <property type="entry name" value="ANAPHASE-PROMOTING COMPLEX SUBUNIT 2"/>
    <property type="match status" value="1"/>
</dbReference>
<dbReference type="Gene3D" id="3.30.230.130">
    <property type="entry name" value="Cullin, Chain C, Domain 2"/>
    <property type="match status" value="1"/>
</dbReference>
<evidence type="ECO:0000256" key="4">
    <source>
        <dbReference type="ARBA" id="ARBA00022786"/>
    </source>
</evidence>